<feature type="transmembrane region" description="Helical" evidence="2">
    <location>
        <begin position="134"/>
        <end position="152"/>
    </location>
</feature>
<dbReference type="VEuPathDB" id="FungiDB:H257_13374"/>
<proteinExistence type="predicted"/>
<keyword evidence="2" id="KW-1133">Transmembrane helix</keyword>
<accession>W4FWR3</accession>
<dbReference type="GeneID" id="20815370"/>
<protein>
    <submittedName>
        <fullName evidence="3">Uncharacterized protein</fullName>
    </submittedName>
</protein>
<evidence type="ECO:0000256" key="1">
    <source>
        <dbReference type="SAM" id="MobiDB-lite"/>
    </source>
</evidence>
<evidence type="ECO:0000256" key="2">
    <source>
        <dbReference type="SAM" id="Phobius"/>
    </source>
</evidence>
<keyword evidence="2" id="KW-0812">Transmembrane</keyword>
<feature type="transmembrane region" description="Helical" evidence="2">
    <location>
        <begin position="103"/>
        <end position="128"/>
    </location>
</feature>
<feature type="region of interest" description="Disordered" evidence="1">
    <location>
        <begin position="1"/>
        <end position="25"/>
    </location>
</feature>
<name>W4FWR3_APHAT</name>
<keyword evidence="2" id="KW-0472">Membrane</keyword>
<gene>
    <name evidence="3" type="ORF">H257_13374</name>
</gene>
<dbReference type="RefSeq" id="XP_009839174.1">
    <property type="nucleotide sequence ID" value="XM_009840872.1"/>
</dbReference>
<sequence>MDTDEVKPSSVVVSAPPAQSQSRHMDEDDGYGLLAAIIIVGIFWILGAHLALYGLRNRRLSIFLSSLLLFSTLYFAQVSFGVVVAAIVLSFLLAFVPQLYKIGLVFVGIAGGSSAVAVVAVVALSVSLDDVDGITLVCVEAVAALGCGWCALK</sequence>
<feature type="compositionally biased region" description="Low complexity" evidence="1">
    <location>
        <begin position="8"/>
        <end position="22"/>
    </location>
</feature>
<dbReference type="EMBL" id="KI913161">
    <property type="protein sequence ID" value="ETV71234.1"/>
    <property type="molecule type" value="Genomic_DNA"/>
</dbReference>
<feature type="transmembrane region" description="Helical" evidence="2">
    <location>
        <begin position="73"/>
        <end position="96"/>
    </location>
</feature>
<dbReference type="AlphaFoldDB" id="W4FWR3"/>
<organism evidence="3">
    <name type="scientific">Aphanomyces astaci</name>
    <name type="common">Crayfish plague agent</name>
    <dbReference type="NCBI Taxonomy" id="112090"/>
    <lineage>
        <taxon>Eukaryota</taxon>
        <taxon>Sar</taxon>
        <taxon>Stramenopiles</taxon>
        <taxon>Oomycota</taxon>
        <taxon>Saprolegniomycetes</taxon>
        <taxon>Saprolegniales</taxon>
        <taxon>Verrucalvaceae</taxon>
        <taxon>Aphanomyces</taxon>
    </lineage>
</organism>
<feature type="transmembrane region" description="Helical" evidence="2">
    <location>
        <begin position="31"/>
        <end position="53"/>
    </location>
</feature>
<evidence type="ECO:0000313" key="3">
    <source>
        <dbReference type="EMBL" id="ETV71234.1"/>
    </source>
</evidence>
<reference evidence="3" key="1">
    <citation type="submission" date="2013-12" db="EMBL/GenBank/DDBJ databases">
        <title>The Genome Sequence of Aphanomyces astaci APO3.</title>
        <authorList>
            <consortium name="The Broad Institute Genomics Platform"/>
            <person name="Russ C."/>
            <person name="Tyler B."/>
            <person name="van West P."/>
            <person name="Dieguez-Uribeondo J."/>
            <person name="Young S.K."/>
            <person name="Zeng Q."/>
            <person name="Gargeya S."/>
            <person name="Fitzgerald M."/>
            <person name="Abouelleil A."/>
            <person name="Alvarado L."/>
            <person name="Chapman S.B."/>
            <person name="Gainer-Dewar J."/>
            <person name="Goldberg J."/>
            <person name="Griggs A."/>
            <person name="Gujja S."/>
            <person name="Hansen M."/>
            <person name="Howarth C."/>
            <person name="Imamovic A."/>
            <person name="Ireland A."/>
            <person name="Larimer J."/>
            <person name="McCowan C."/>
            <person name="Murphy C."/>
            <person name="Pearson M."/>
            <person name="Poon T.W."/>
            <person name="Priest M."/>
            <person name="Roberts A."/>
            <person name="Saif S."/>
            <person name="Shea T."/>
            <person name="Sykes S."/>
            <person name="Wortman J."/>
            <person name="Nusbaum C."/>
            <person name="Birren B."/>
        </authorList>
    </citation>
    <scope>NUCLEOTIDE SEQUENCE [LARGE SCALE GENOMIC DNA]</scope>
    <source>
        <strain evidence="3">APO3</strain>
    </source>
</reference>